<name>A0A1W1GUP9_9GAMM</name>
<dbReference type="Proteomes" id="UP000191133">
    <property type="component" value="Unassembled WGS sequence"/>
</dbReference>
<reference evidence="1" key="3">
    <citation type="submission" date="2023-07" db="EMBL/GenBank/DDBJ databases">
        <title>Stenotrophomonas isolates from soil.</title>
        <authorList>
            <person name="Sharma V."/>
            <person name="Zur-Pinska J."/>
            <person name="Hay A.G."/>
        </authorList>
    </citation>
    <scope>NUCLEOTIDE SEQUENCE</scope>
    <source>
        <strain evidence="1">C2</strain>
    </source>
</reference>
<evidence type="ECO:0000313" key="2">
    <source>
        <dbReference type="EMBL" id="SLM23083.1"/>
    </source>
</evidence>
<gene>
    <name evidence="1" type="ORF">Q0S36_17640</name>
    <name evidence="2" type="ORF">SAMN04488690_0769</name>
</gene>
<keyword evidence="4" id="KW-1185">Reference proteome</keyword>
<dbReference type="Proteomes" id="UP001174315">
    <property type="component" value="Unassembled WGS sequence"/>
</dbReference>
<dbReference type="GeneID" id="64105032"/>
<dbReference type="SMART" id="SM00028">
    <property type="entry name" value="TPR"/>
    <property type="match status" value="2"/>
</dbReference>
<evidence type="ECO:0000313" key="4">
    <source>
        <dbReference type="Proteomes" id="UP001174315"/>
    </source>
</evidence>
<dbReference type="InterPro" id="IPR019734">
    <property type="entry name" value="TPR_rpt"/>
</dbReference>
<dbReference type="InterPro" id="IPR011990">
    <property type="entry name" value="TPR-like_helical_dom_sf"/>
</dbReference>
<organism evidence="2 3">
    <name type="scientific">Stenotrophomonas indicatrix</name>
    <dbReference type="NCBI Taxonomy" id="2045451"/>
    <lineage>
        <taxon>Bacteria</taxon>
        <taxon>Pseudomonadati</taxon>
        <taxon>Pseudomonadota</taxon>
        <taxon>Gammaproteobacteria</taxon>
        <taxon>Lysobacterales</taxon>
        <taxon>Lysobacteraceae</taxon>
        <taxon>Stenotrophomonas</taxon>
    </lineage>
</organism>
<reference evidence="3" key="1">
    <citation type="submission" date="2016-10" db="EMBL/GenBank/DDBJ databases">
        <authorList>
            <person name="Varghese N."/>
        </authorList>
    </citation>
    <scope>NUCLEOTIDE SEQUENCE [LARGE SCALE GENOMIC DNA]</scope>
    <source>
        <strain evidence="3">92MFCol6.1</strain>
    </source>
</reference>
<dbReference type="EMBL" id="JAUKNN010000055">
    <property type="protein sequence ID" value="MDN8671168.1"/>
    <property type="molecule type" value="Genomic_DNA"/>
</dbReference>
<protein>
    <submittedName>
        <fullName evidence="1">Tetratricopeptide repeat protein</fullName>
    </submittedName>
</protein>
<dbReference type="Gene3D" id="1.25.40.10">
    <property type="entry name" value="Tetratricopeptide repeat domain"/>
    <property type="match status" value="1"/>
</dbReference>
<dbReference type="SUPFAM" id="SSF48452">
    <property type="entry name" value="TPR-like"/>
    <property type="match status" value="1"/>
</dbReference>
<accession>A0A1W1GUP9</accession>
<dbReference type="EMBL" id="FWEU01000001">
    <property type="protein sequence ID" value="SLM23083.1"/>
    <property type="molecule type" value="Genomic_DNA"/>
</dbReference>
<evidence type="ECO:0000313" key="3">
    <source>
        <dbReference type="Proteomes" id="UP000191133"/>
    </source>
</evidence>
<proteinExistence type="predicted"/>
<dbReference type="Pfam" id="PF14559">
    <property type="entry name" value="TPR_19"/>
    <property type="match status" value="1"/>
</dbReference>
<evidence type="ECO:0000313" key="1">
    <source>
        <dbReference type="EMBL" id="MDN8671168.1"/>
    </source>
</evidence>
<dbReference type="RefSeq" id="WP_033831318.1">
    <property type="nucleotide sequence ID" value="NZ_CP037883.1"/>
</dbReference>
<dbReference type="AlphaFoldDB" id="A0A1W1GUP9"/>
<reference evidence="2" key="2">
    <citation type="submission" date="2016-10" db="EMBL/GenBank/DDBJ databases">
        <authorList>
            <person name="de Groot N.N."/>
        </authorList>
    </citation>
    <scope>NUCLEOTIDE SEQUENCE [LARGE SCALE GENOMIC DNA]</scope>
    <source>
        <strain evidence="2">92MFCol6.1</strain>
    </source>
</reference>
<sequence>MDIETLERMLAAGKDSALLRFGLGKSWLDAGDPVRAATHLGRCVVLDPDYSAAWKLLGKAWLAGGQPQAAREAWQRGLSVAGSKGDQQARKEMQVFLRRLDRDSPALLAKAG</sequence>